<gene>
    <name evidence="4" type="ORF">GCM10022271_23810</name>
</gene>
<proteinExistence type="inferred from homology"/>
<dbReference type="PANTHER" id="PTHR31793:SF27">
    <property type="entry name" value="NOVEL THIOESTERASE SUPERFAMILY DOMAIN AND SAPOSIN A-TYPE DOMAIN CONTAINING PROTEIN (0610012H03RIK)"/>
    <property type="match status" value="1"/>
</dbReference>
<dbReference type="CDD" id="cd00586">
    <property type="entry name" value="4HBT"/>
    <property type="match status" value="1"/>
</dbReference>
<dbReference type="PANTHER" id="PTHR31793">
    <property type="entry name" value="4-HYDROXYBENZOYL-COA THIOESTERASE FAMILY MEMBER"/>
    <property type="match status" value="1"/>
</dbReference>
<evidence type="ECO:0000256" key="2">
    <source>
        <dbReference type="ARBA" id="ARBA00022801"/>
    </source>
</evidence>
<evidence type="ECO:0000313" key="5">
    <source>
        <dbReference type="Proteomes" id="UP001501456"/>
    </source>
</evidence>
<dbReference type="Pfam" id="PF01643">
    <property type="entry name" value="Acyl-ACP_TE"/>
    <property type="match status" value="1"/>
</dbReference>
<dbReference type="InterPro" id="IPR002864">
    <property type="entry name" value="Acyl-ACP_thioesterase_NHD"/>
</dbReference>
<reference evidence="5" key="1">
    <citation type="journal article" date="2019" name="Int. J. Syst. Evol. Microbiol.">
        <title>The Global Catalogue of Microorganisms (GCM) 10K type strain sequencing project: providing services to taxonomists for standard genome sequencing and annotation.</title>
        <authorList>
            <consortium name="The Broad Institute Genomics Platform"/>
            <consortium name="The Broad Institute Genome Sequencing Center for Infectious Disease"/>
            <person name="Wu L."/>
            <person name="Ma J."/>
        </authorList>
    </citation>
    <scope>NUCLEOTIDE SEQUENCE [LARGE SCALE GENOMIC DNA]</scope>
    <source>
        <strain evidence="5">JCM 17525</strain>
    </source>
</reference>
<name>A0ABP7HFA7_9FLAO</name>
<keyword evidence="2" id="KW-0378">Hydrolase</keyword>
<dbReference type="RefSeq" id="WP_344730830.1">
    <property type="nucleotide sequence ID" value="NZ_BAABBI010000004.1"/>
</dbReference>
<keyword evidence="5" id="KW-1185">Reference proteome</keyword>
<evidence type="ECO:0000313" key="4">
    <source>
        <dbReference type="EMBL" id="GAA3790644.1"/>
    </source>
</evidence>
<dbReference type="InterPro" id="IPR050563">
    <property type="entry name" value="4-hydroxybenzoyl-CoA_TE"/>
</dbReference>
<organism evidence="4 5">
    <name type="scientific">Corallibacter vietnamensis</name>
    <dbReference type="NCBI Taxonomy" id="904130"/>
    <lineage>
        <taxon>Bacteria</taxon>
        <taxon>Pseudomonadati</taxon>
        <taxon>Bacteroidota</taxon>
        <taxon>Flavobacteriia</taxon>
        <taxon>Flavobacteriales</taxon>
        <taxon>Flavobacteriaceae</taxon>
        <taxon>Corallibacter</taxon>
    </lineage>
</organism>
<accession>A0ABP7HFA7</accession>
<dbReference type="Proteomes" id="UP001501456">
    <property type="component" value="Unassembled WGS sequence"/>
</dbReference>
<comment type="similarity">
    <text evidence="1">Belongs to the 4-hydroxybenzoyl-CoA thioesterase family.</text>
</comment>
<dbReference type="EMBL" id="BAABBI010000004">
    <property type="protein sequence ID" value="GAA3790644.1"/>
    <property type="molecule type" value="Genomic_DNA"/>
</dbReference>
<feature type="domain" description="Acyl-ACP thioesterase N-terminal hotdog" evidence="3">
    <location>
        <begin position="4"/>
        <end position="127"/>
    </location>
</feature>
<dbReference type="InterPro" id="IPR029069">
    <property type="entry name" value="HotDog_dom_sf"/>
</dbReference>
<comment type="caution">
    <text evidence="4">The sequence shown here is derived from an EMBL/GenBank/DDBJ whole genome shotgun (WGS) entry which is preliminary data.</text>
</comment>
<evidence type="ECO:0000256" key="1">
    <source>
        <dbReference type="ARBA" id="ARBA00005953"/>
    </source>
</evidence>
<dbReference type="Gene3D" id="3.10.129.10">
    <property type="entry name" value="Hotdog Thioesterase"/>
    <property type="match status" value="1"/>
</dbReference>
<evidence type="ECO:0000259" key="3">
    <source>
        <dbReference type="Pfam" id="PF01643"/>
    </source>
</evidence>
<dbReference type="SUPFAM" id="SSF54637">
    <property type="entry name" value="Thioesterase/thiol ester dehydrase-isomerase"/>
    <property type="match status" value="1"/>
</dbReference>
<sequence length="129" mass="15287">MQIFETTITVTKQDLDELNHVNNVRYVQWVQDIAKTHWETQTPSKILDAYFWVMINHFITYKSEALLNDIITLKTYITKSEGIKSTRVVEIINQKSNKLLAKSETTWCFMNRKTMRPTRITEDVINLFN</sequence>
<protein>
    <submittedName>
        <fullName evidence="4">Acyl-CoA thioesterase</fullName>
    </submittedName>
</protein>